<sequence length="124" mass="14410">MPTFAASFTADEATDFISKRSEKSFDTAEERAIQSYNLQTGEMANIRDDMAVDRENTSSVPKEENLENNSIKLLIEKLEERDRQREAQLEMIQSNMMSMMSMMQEQSRLREQVPLTQQEPRVPE</sequence>
<gene>
    <name evidence="2" type="ORF">GcM3_089026</name>
</gene>
<reference evidence="2 3" key="1">
    <citation type="journal article" date="2018" name="BMC Genomics">
        <title>Comparative genome analyses reveal sequence features reflecting distinct modes of host-adaptation between dicot and monocot powdery mildew.</title>
        <authorList>
            <person name="Wu Y."/>
            <person name="Ma X."/>
            <person name="Pan Z."/>
            <person name="Kale S.D."/>
            <person name="Song Y."/>
            <person name="King H."/>
            <person name="Zhang Q."/>
            <person name="Presley C."/>
            <person name="Deng X."/>
            <person name="Wei C.I."/>
            <person name="Xiao S."/>
        </authorList>
    </citation>
    <scope>NUCLEOTIDE SEQUENCE [LARGE SCALE GENOMIC DNA]</scope>
    <source>
        <strain evidence="2">UMSG3</strain>
    </source>
</reference>
<evidence type="ECO:0000313" key="3">
    <source>
        <dbReference type="Proteomes" id="UP000283383"/>
    </source>
</evidence>
<feature type="compositionally biased region" description="Polar residues" evidence="1">
    <location>
        <begin position="114"/>
        <end position="124"/>
    </location>
</feature>
<protein>
    <submittedName>
        <fullName evidence="2">Uncharacterized protein</fullName>
    </submittedName>
</protein>
<proteinExistence type="predicted"/>
<dbReference type="EMBL" id="MCBQ01008981">
    <property type="protein sequence ID" value="RKF74410.1"/>
    <property type="molecule type" value="Genomic_DNA"/>
</dbReference>
<accession>A0A420IIP0</accession>
<feature type="region of interest" description="Disordered" evidence="1">
    <location>
        <begin position="102"/>
        <end position="124"/>
    </location>
</feature>
<dbReference type="AlphaFoldDB" id="A0A420IIP0"/>
<feature type="non-terminal residue" evidence="2">
    <location>
        <position position="124"/>
    </location>
</feature>
<name>A0A420IIP0_9PEZI</name>
<keyword evidence="3" id="KW-1185">Reference proteome</keyword>
<organism evidence="2 3">
    <name type="scientific">Golovinomyces cichoracearum</name>
    <dbReference type="NCBI Taxonomy" id="62708"/>
    <lineage>
        <taxon>Eukaryota</taxon>
        <taxon>Fungi</taxon>
        <taxon>Dikarya</taxon>
        <taxon>Ascomycota</taxon>
        <taxon>Pezizomycotina</taxon>
        <taxon>Leotiomycetes</taxon>
        <taxon>Erysiphales</taxon>
        <taxon>Erysiphaceae</taxon>
        <taxon>Golovinomyces</taxon>
    </lineage>
</organism>
<dbReference type="Proteomes" id="UP000283383">
    <property type="component" value="Unassembled WGS sequence"/>
</dbReference>
<comment type="caution">
    <text evidence="2">The sequence shown here is derived from an EMBL/GenBank/DDBJ whole genome shotgun (WGS) entry which is preliminary data.</text>
</comment>
<evidence type="ECO:0000256" key="1">
    <source>
        <dbReference type="SAM" id="MobiDB-lite"/>
    </source>
</evidence>
<evidence type="ECO:0000313" key="2">
    <source>
        <dbReference type="EMBL" id="RKF74410.1"/>
    </source>
</evidence>